<proteinExistence type="predicted"/>
<accession>A0A428UEM1</accession>
<name>A0A428UEM1_9HYPO</name>
<evidence type="ECO:0000313" key="2">
    <source>
        <dbReference type="Proteomes" id="UP000288429"/>
    </source>
</evidence>
<dbReference type="EMBL" id="NIZV01000068">
    <property type="protein sequence ID" value="RSM12755.1"/>
    <property type="molecule type" value="Genomic_DNA"/>
</dbReference>
<protein>
    <submittedName>
        <fullName evidence="1">Uncharacterized protein</fullName>
    </submittedName>
</protein>
<keyword evidence="2" id="KW-1185">Reference proteome</keyword>
<evidence type="ECO:0000313" key="1">
    <source>
        <dbReference type="EMBL" id="RSM12755.1"/>
    </source>
</evidence>
<reference evidence="1 2" key="1">
    <citation type="submission" date="2017-06" db="EMBL/GenBank/DDBJ databases">
        <title>Cmopartive genomic analysis of Ambrosia Fusariam Clade fungi.</title>
        <authorList>
            <person name="Stajich J.E."/>
            <person name="Carrillo J."/>
            <person name="Kijimoto T."/>
            <person name="Eskalen A."/>
            <person name="O'Donnell K."/>
            <person name="Kasson M."/>
        </authorList>
    </citation>
    <scope>NUCLEOTIDE SEQUENCE [LARGE SCALE GENOMIC DNA]</scope>
    <source>
        <strain evidence="1 2">NRRL 20438</strain>
    </source>
</reference>
<gene>
    <name evidence="1" type="ORF">CDV31_006223</name>
</gene>
<dbReference type="Proteomes" id="UP000288429">
    <property type="component" value="Unassembled WGS sequence"/>
</dbReference>
<dbReference type="AlphaFoldDB" id="A0A428UEM1"/>
<organism evidence="1 2">
    <name type="scientific">Fusarium ambrosium</name>
    <dbReference type="NCBI Taxonomy" id="131363"/>
    <lineage>
        <taxon>Eukaryota</taxon>
        <taxon>Fungi</taxon>
        <taxon>Dikarya</taxon>
        <taxon>Ascomycota</taxon>
        <taxon>Pezizomycotina</taxon>
        <taxon>Sordariomycetes</taxon>
        <taxon>Hypocreomycetidae</taxon>
        <taxon>Hypocreales</taxon>
        <taxon>Nectriaceae</taxon>
        <taxon>Fusarium</taxon>
        <taxon>Fusarium solani species complex</taxon>
    </lineage>
</organism>
<sequence>MSFNEPKAVIEADEKFGWRWLYATTDDSLLASDTRDTQPEEFVQSLGDGQNLDPREEAFLGETLLAGQFDEYGDYG</sequence>
<comment type="caution">
    <text evidence="1">The sequence shown here is derived from an EMBL/GenBank/DDBJ whole genome shotgun (WGS) entry which is preliminary data.</text>
</comment>